<reference evidence="4" key="1">
    <citation type="submission" date="2019-11" db="EMBL/GenBank/DDBJ databases">
        <title>Isolation and characterization of two novel species in the genus Thiomicrorhabdus.</title>
        <authorList>
            <person name="Mochizuki J."/>
            <person name="Kojima H."/>
            <person name="Fukui M."/>
        </authorList>
    </citation>
    <scope>NUCLEOTIDE SEQUENCE [LARGE SCALE GENOMIC DNA]</scope>
    <source>
        <strain evidence="4">aks77</strain>
    </source>
</reference>
<name>A0A6F8PY08_9GAMM</name>
<gene>
    <name evidence="3" type="ORF">THMIRHAS_23590</name>
</gene>
<protein>
    <recommendedName>
        <fullName evidence="2">AsmA domain-containing protein</fullName>
    </recommendedName>
</protein>
<evidence type="ECO:0000313" key="3">
    <source>
        <dbReference type="EMBL" id="BBP46986.1"/>
    </source>
</evidence>
<dbReference type="AlphaFoldDB" id="A0A6F8PY08"/>
<sequence>MAATKKWIKRLVLILAIIPLLIFLAFVGAISFIDFNGYKPQIEKEVADYTGRDFKIEGSIDVSVMPFALSVGKSILAQPKGFANDKPQLTVKQVEIELSMWPLLLSKRLQVLSVELVEPQLHLLRNAAGKDNWSDLPQLSRLIPLLPSAQQAMHGSQNPLASPFVGSAHALTEDLPWHLQSLVLTDALLQLDDQQENFNVQLSQVNLLALDLQPNQSFQLRADFAYHHSLSPRTIHANITTQLEIDPQLQDFKFSDWQGLLQIALKKELATPQVHLTTKGAVMKLNLQKKRIQMEQLKLVGLNGEVQTNFTGTFGAVLDLQGELSANKLNLPMWAKHLALPLAQQNDPQWQSVNGDYQWQWRNHQIEIKPYQAEMLLKQDGR</sequence>
<dbReference type="GO" id="GO:0090313">
    <property type="term" value="P:regulation of protein targeting to membrane"/>
    <property type="evidence" value="ECO:0007669"/>
    <property type="project" value="TreeGrafter"/>
</dbReference>
<dbReference type="InterPro" id="IPR007844">
    <property type="entry name" value="AsmA"/>
</dbReference>
<dbReference type="PANTHER" id="PTHR30441:SF4">
    <property type="entry name" value="PROTEIN ASMA"/>
    <property type="match status" value="1"/>
</dbReference>
<dbReference type="PANTHER" id="PTHR30441">
    <property type="entry name" value="DUF748 DOMAIN-CONTAINING PROTEIN"/>
    <property type="match status" value="1"/>
</dbReference>
<dbReference type="RefSeq" id="WP_173274073.1">
    <property type="nucleotide sequence ID" value="NZ_AP021889.1"/>
</dbReference>
<proteinExistence type="predicted"/>
<dbReference type="Pfam" id="PF05170">
    <property type="entry name" value="AsmA"/>
    <property type="match status" value="1"/>
</dbReference>
<feature type="transmembrane region" description="Helical" evidence="1">
    <location>
        <begin position="12"/>
        <end position="33"/>
    </location>
</feature>
<evidence type="ECO:0000256" key="1">
    <source>
        <dbReference type="SAM" id="Phobius"/>
    </source>
</evidence>
<evidence type="ECO:0000313" key="4">
    <source>
        <dbReference type="Proteomes" id="UP000501726"/>
    </source>
</evidence>
<dbReference type="GO" id="GO:0005886">
    <property type="term" value="C:plasma membrane"/>
    <property type="evidence" value="ECO:0007669"/>
    <property type="project" value="TreeGrafter"/>
</dbReference>
<evidence type="ECO:0000259" key="2">
    <source>
        <dbReference type="Pfam" id="PF05170"/>
    </source>
</evidence>
<dbReference type="InterPro" id="IPR052894">
    <property type="entry name" value="AsmA-related"/>
</dbReference>
<accession>A0A6F8PY08</accession>
<keyword evidence="1" id="KW-0472">Membrane</keyword>
<keyword evidence="1" id="KW-0812">Transmembrane</keyword>
<feature type="domain" description="AsmA" evidence="2">
    <location>
        <begin position="5"/>
        <end position="139"/>
    </location>
</feature>
<dbReference type="EMBL" id="AP021889">
    <property type="protein sequence ID" value="BBP46986.1"/>
    <property type="molecule type" value="Genomic_DNA"/>
</dbReference>
<dbReference type="KEGG" id="tse:THMIRHAS_23590"/>
<organism evidence="3 4">
    <name type="scientific">Thiosulfatimonas sediminis</name>
    <dbReference type="NCBI Taxonomy" id="2675054"/>
    <lineage>
        <taxon>Bacteria</taxon>
        <taxon>Pseudomonadati</taxon>
        <taxon>Pseudomonadota</taxon>
        <taxon>Gammaproteobacteria</taxon>
        <taxon>Thiotrichales</taxon>
        <taxon>Piscirickettsiaceae</taxon>
        <taxon>Thiosulfatimonas</taxon>
    </lineage>
</organism>
<keyword evidence="1" id="KW-1133">Transmembrane helix</keyword>
<keyword evidence="4" id="KW-1185">Reference proteome</keyword>
<dbReference type="Proteomes" id="UP000501726">
    <property type="component" value="Chromosome"/>
</dbReference>